<dbReference type="Proteomes" id="UP000063236">
    <property type="component" value="Unassembled WGS sequence"/>
</dbReference>
<evidence type="ECO:0000313" key="2">
    <source>
        <dbReference type="Proteomes" id="UP000063236"/>
    </source>
</evidence>
<protein>
    <submittedName>
        <fullName evidence="1">Uncharacterized protein</fullName>
    </submittedName>
</protein>
<evidence type="ECO:0000313" key="1">
    <source>
        <dbReference type="EMBL" id="KWF45124.1"/>
    </source>
</evidence>
<comment type="caution">
    <text evidence="1">The sequence shown here is derived from an EMBL/GenBank/DDBJ whole genome shotgun (WGS) entry which is preliminary data.</text>
</comment>
<dbReference type="AlphaFoldDB" id="A0AAW3P7H0"/>
<name>A0AAW3P7H0_9BURK</name>
<organism evidence="1 2">
    <name type="scientific">Burkholderia diffusa</name>
    <dbReference type="NCBI Taxonomy" id="488732"/>
    <lineage>
        <taxon>Bacteria</taxon>
        <taxon>Pseudomonadati</taxon>
        <taxon>Pseudomonadota</taxon>
        <taxon>Betaproteobacteria</taxon>
        <taxon>Burkholderiales</taxon>
        <taxon>Burkholderiaceae</taxon>
        <taxon>Burkholderia</taxon>
        <taxon>Burkholderia cepacia complex</taxon>
    </lineage>
</organism>
<sequence length="75" mass="8607">MVAALPFSRHTIELRIHILLAACSSESRTHSRFQLSQARAEAPQEIQCQLGIRCATIEGMMYRKRSTALTYRMLR</sequence>
<accession>A0AAW3P7H0</accession>
<gene>
    <name evidence="1" type="ORF">WL88_29035</name>
</gene>
<proteinExistence type="predicted"/>
<dbReference type="EMBL" id="LPJV01000062">
    <property type="protein sequence ID" value="KWF45124.1"/>
    <property type="molecule type" value="Genomic_DNA"/>
</dbReference>
<reference evidence="1 2" key="1">
    <citation type="submission" date="2015-11" db="EMBL/GenBank/DDBJ databases">
        <title>Expanding the genomic diversity of Burkholderia species for the development of highly accurate diagnostics.</title>
        <authorList>
            <person name="Sahl J."/>
            <person name="Keim P."/>
            <person name="Wagner D."/>
        </authorList>
    </citation>
    <scope>NUCLEOTIDE SEQUENCE [LARGE SCALE GENOMIC DNA]</scope>
    <source>
        <strain evidence="1 2">MSMB378WGS</strain>
    </source>
</reference>